<dbReference type="Pfam" id="PF10104">
    <property type="entry name" value="Brr6_like_C_C"/>
    <property type="match status" value="1"/>
</dbReference>
<name>A0AAV5RIY6_STABA</name>
<dbReference type="PANTHER" id="PTHR28136">
    <property type="entry name" value="NUCLEUS EXPORT PROTEIN BRR6"/>
    <property type="match status" value="1"/>
</dbReference>
<reference evidence="3 4" key="1">
    <citation type="journal article" date="2023" name="Elife">
        <title>Identification of key yeast species and microbe-microbe interactions impacting larval growth of Drosophila in the wild.</title>
        <authorList>
            <person name="Mure A."/>
            <person name="Sugiura Y."/>
            <person name="Maeda R."/>
            <person name="Honda K."/>
            <person name="Sakurai N."/>
            <person name="Takahashi Y."/>
            <person name="Watada M."/>
            <person name="Katoh T."/>
            <person name="Gotoh A."/>
            <person name="Gotoh Y."/>
            <person name="Taniguchi I."/>
            <person name="Nakamura K."/>
            <person name="Hayashi T."/>
            <person name="Katayama T."/>
            <person name="Uemura T."/>
            <person name="Hattori Y."/>
        </authorList>
    </citation>
    <scope>NUCLEOTIDE SEQUENCE [LARGE SCALE GENOMIC DNA]</scope>
    <source>
        <strain evidence="3 4">SB-73</strain>
    </source>
</reference>
<dbReference type="GO" id="GO:0006998">
    <property type="term" value="P:nuclear envelope organization"/>
    <property type="evidence" value="ECO:0007669"/>
    <property type="project" value="InterPro"/>
</dbReference>
<accession>A0AAV5RIY6</accession>
<feature type="domain" description="Brl1/Brr6" evidence="2">
    <location>
        <begin position="162"/>
        <end position="296"/>
    </location>
</feature>
<dbReference type="InterPro" id="IPR018767">
    <property type="entry name" value="Brl1/Brr6_dom"/>
</dbReference>
<dbReference type="InterPro" id="IPR040202">
    <property type="entry name" value="Brl1/Brr6"/>
</dbReference>
<dbReference type="Proteomes" id="UP001362899">
    <property type="component" value="Unassembled WGS sequence"/>
</dbReference>
<keyword evidence="1" id="KW-0812">Transmembrane</keyword>
<keyword evidence="1" id="KW-0472">Membrane</keyword>
<dbReference type="AlphaFoldDB" id="A0AAV5RIY6"/>
<feature type="transmembrane region" description="Helical" evidence="1">
    <location>
        <begin position="165"/>
        <end position="185"/>
    </location>
</feature>
<keyword evidence="4" id="KW-1185">Reference proteome</keyword>
<keyword evidence="1" id="KW-1133">Transmembrane helix</keyword>
<evidence type="ECO:0000313" key="4">
    <source>
        <dbReference type="Proteomes" id="UP001362899"/>
    </source>
</evidence>
<comment type="caution">
    <text evidence="3">The sequence shown here is derived from an EMBL/GenBank/DDBJ whole genome shotgun (WGS) entry which is preliminary data.</text>
</comment>
<dbReference type="PANTHER" id="PTHR28136:SF1">
    <property type="entry name" value="NUCLEUS EXPORT PROTEIN BRL1"/>
    <property type="match status" value="1"/>
</dbReference>
<dbReference type="GO" id="GO:0055088">
    <property type="term" value="P:lipid homeostasis"/>
    <property type="evidence" value="ECO:0007669"/>
    <property type="project" value="InterPro"/>
</dbReference>
<gene>
    <name evidence="3" type="ORF">DASB73_020560</name>
</gene>
<protein>
    <recommendedName>
        <fullName evidence="2">Brl1/Brr6 domain-containing protein</fullName>
    </recommendedName>
</protein>
<dbReference type="EMBL" id="BTGC01000003">
    <property type="protein sequence ID" value="GMM51098.1"/>
    <property type="molecule type" value="Genomic_DNA"/>
</dbReference>
<dbReference type="SMART" id="SM01042">
    <property type="entry name" value="Brr6_like_C_C"/>
    <property type="match status" value="1"/>
</dbReference>
<organism evidence="3 4">
    <name type="scientific">Starmerella bacillaris</name>
    <name type="common">Yeast</name>
    <name type="synonym">Candida zemplinina</name>
    <dbReference type="NCBI Taxonomy" id="1247836"/>
    <lineage>
        <taxon>Eukaryota</taxon>
        <taxon>Fungi</taxon>
        <taxon>Dikarya</taxon>
        <taxon>Ascomycota</taxon>
        <taxon>Saccharomycotina</taxon>
        <taxon>Dipodascomycetes</taxon>
        <taxon>Dipodascales</taxon>
        <taxon>Trichomonascaceae</taxon>
        <taxon>Starmerella</taxon>
    </lineage>
</organism>
<evidence type="ECO:0000259" key="2">
    <source>
        <dbReference type="SMART" id="SM01042"/>
    </source>
</evidence>
<sequence>MPDPFDLNELKRSTPKYHDLKSDSGALCEIDSLNINNDIAQAECIGDVTMEDQSLEELGDCCIEDDMKDISSDEGDENSELINDENKIDSLIIHPKDELPTDREKHHSTLRQIFSPTQSGAQLALRDDIQNNNILAPNNSGYQYEIKLPIPAAWGASLPYILSTYLQLAFNFMLYASVAWILFVFNKDVRAKIRERAIDTIHKAAWCQDQYFLNDCHKESQRPYLADSKFCMEMERCMNLDPNNVRWLSMHASLIAEVVNELVEPITTKTMLSLSVLVVLLGCTVFAINYIFGFIRARTYLHSNSANQKADSNANLNDNTISLTAKAIDSR</sequence>
<evidence type="ECO:0000313" key="3">
    <source>
        <dbReference type="EMBL" id="GMM51098.1"/>
    </source>
</evidence>
<proteinExistence type="predicted"/>
<evidence type="ECO:0000256" key="1">
    <source>
        <dbReference type="SAM" id="Phobius"/>
    </source>
</evidence>
<dbReference type="GO" id="GO:0031965">
    <property type="term" value="C:nuclear membrane"/>
    <property type="evidence" value="ECO:0007669"/>
    <property type="project" value="InterPro"/>
</dbReference>
<feature type="transmembrane region" description="Helical" evidence="1">
    <location>
        <begin position="274"/>
        <end position="295"/>
    </location>
</feature>